<organism evidence="15 16">
    <name type="scientific">Fraxinus pennsylvanica</name>
    <dbReference type="NCBI Taxonomy" id="56036"/>
    <lineage>
        <taxon>Eukaryota</taxon>
        <taxon>Viridiplantae</taxon>
        <taxon>Streptophyta</taxon>
        <taxon>Embryophyta</taxon>
        <taxon>Tracheophyta</taxon>
        <taxon>Spermatophyta</taxon>
        <taxon>Magnoliopsida</taxon>
        <taxon>eudicotyledons</taxon>
        <taxon>Gunneridae</taxon>
        <taxon>Pentapetalae</taxon>
        <taxon>asterids</taxon>
        <taxon>lamiids</taxon>
        <taxon>Lamiales</taxon>
        <taxon>Oleaceae</taxon>
        <taxon>Oleeae</taxon>
        <taxon>Fraxinus</taxon>
    </lineage>
</organism>
<evidence type="ECO:0000256" key="14">
    <source>
        <dbReference type="RuleBase" id="RU000461"/>
    </source>
</evidence>
<protein>
    <recommendedName>
        <fullName evidence="12">(+)-piperitol/(+)-sesamin synthase</fullName>
        <ecNumber evidence="12">1.14.19.74</ecNumber>
    </recommendedName>
</protein>
<dbReference type="PRINTS" id="PR00463">
    <property type="entry name" value="EP450I"/>
</dbReference>
<reference evidence="15" key="1">
    <citation type="submission" date="2023-05" db="EMBL/GenBank/DDBJ databases">
        <authorList>
            <person name="Huff M."/>
        </authorList>
    </citation>
    <scope>NUCLEOTIDE SEQUENCE</scope>
</reference>
<evidence type="ECO:0000313" key="15">
    <source>
        <dbReference type="EMBL" id="CAI9771363.1"/>
    </source>
</evidence>
<dbReference type="Proteomes" id="UP000834106">
    <property type="component" value="Chromosome 11"/>
</dbReference>
<keyword evidence="8" id="KW-0472">Membrane</keyword>
<dbReference type="InterPro" id="IPR002401">
    <property type="entry name" value="Cyt_P450_E_grp-I"/>
</dbReference>
<evidence type="ECO:0000256" key="7">
    <source>
        <dbReference type="ARBA" id="ARBA00023033"/>
    </source>
</evidence>
<dbReference type="Gene3D" id="1.10.630.10">
    <property type="entry name" value="Cytochrome P450"/>
    <property type="match status" value="1"/>
</dbReference>
<accession>A0AAD1ZLM0</accession>
<evidence type="ECO:0000256" key="13">
    <source>
        <dbReference type="PIRSR" id="PIRSR602401-1"/>
    </source>
</evidence>
<dbReference type="Pfam" id="PF00067">
    <property type="entry name" value="p450"/>
    <property type="match status" value="1"/>
</dbReference>
<comment type="subcellular location">
    <subcellularLocation>
        <location evidence="1">Membrane</location>
        <topology evidence="1">Single-pass membrane protein</topology>
    </subcellularLocation>
</comment>
<keyword evidence="16" id="KW-1185">Reference proteome</keyword>
<comment type="similarity">
    <text evidence="2 14">Belongs to the cytochrome P450 family.</text>
</comment>
<dbReference type="FunFam" id="1.10.630.10:FF:000023">
    <property type="entry name" value="Cytochrome P450 family protein"/>
    <property type="match status" value="1"/>
</dbReference>
<feature type="binding site" description="axial binding residue" evidence="13">
    <location>
        <position position="450"/>
    </location>
    <ligand>
        <name>heme</name>
        <dbReference type="ChEBI" id="CHEBI:30413"/>
    </ligand>
    <ligandPart>
        <name>Fe</name>
        <dbReference type="ChEBI" id="CHEBI:18248"/>
    </ligandPart>
</feature>
<keyword evidence="7 14" id="KW-0503">Monooxygenase</keyword>
<evidence type="ECO:0000256" key="12">
    <source>
        <dbReference type="ARBA" id="ARBA00066876"/>
    </source>
</evidence>
<evidence type="ECO:0000256" key="8">
    <source>
        <dbReference type="ARBA" id="ARBA00023136"/>
    </source>
</evidence>
<dbReference type="SUPFAM" id="SSF48264">
    <property type="entry name" value="Cytochrome P450"/>
    <property type="match status" value="1"/>
</dbReference>
<dbReference type="GO" id="GO:0005506">
    <property type="term" value="F:iron ion binding"/>
    <property type="evidence" value="ECO:0007669"/>
    <property type="project" value="InterPro"/>
</dbReference>
<dbReference type="PANTHER" id="PTHR47947">
    <property type="entry name" value="CYTOCHROME P450 82C3-RELATED"/>
    <property type="match status" value="1"/>
</dbReference>
<proteinExistence type="inferred from homology"/>
<keyword evidence="6 13" id="KW-0408">Iron</keyword>
<dbReference type="EMBL" id="OU503046">
    <property type="protein sequence ID" value="CAI9771363.1"/>
    <property type="molecule type" value="Genomic_DNA"/>
</dbReference>
<gene>
    <name evidence="15" type="ORF">FPE_LOCUS18793</name>
</gene>
<evidence type="ECO:0000256" key="3">
    <source>
        <dbReference type="ARBA" id="ARBA00022617"/>
    </source>
</evidence>
<dbReference type="PROSITE" id="PS00086">
    <property type="entry name" value="CYTOCHROME_P450"/>
    <property type="match status" value="1"/>
</dbReference>
<dbReference type="EC" id="1.14.19.74" evidence="12"/>
<evidence type="ECO:0000256" key="4">
    <source>
        <dbReference type="ARBA" id="ARBA00022723"/>
    </source>
</evidence>
<evidence type="ECO:0000256" key="5">
    <source>
        <dbReference type="ARBA" id="ARBA00023002"/>
    </source>
</evidence>
<dbReference type="GO" id="GO:0020037">
    <property type="term" value="F:heme binding"/>
    <property type="evidence" value="ECO:0007669"/>
    <property type="project" value="InterPro"/>
</dbReference>
<sequence>MDTLCLYLPLVFVLYIITKHFFNKLRNLPPSPILNLPIIGHLYLLKKPIYRSLAKISDSYGPILLLQFGSRRVLVVSSPSAAEDCLSKNDIVFANRPRLIAGKHIGSNYTTVGWAPYGDHWRNLRRISSIELLSNHRLQMLQHIRVDEVNVMLKRLYRASEAHQTVDAKTAFFELTMNVMMRMIAGKRYYGENVEDIEAANLFREIVVESFHTAGTWHMADYLPVLRWLGDVGGVEKRLMKLQEKREKFMQELVEEWKRRMGSSAATCGALGDSDAGGKKRTMIEVLLTLQDEEPEFYTDSIIRNLTLALLVAGTDTSAGTMEWALSLLLNNPRVLKKAQNEIDNHIGRERLMDESDLVDLPYLRCIVNETMRMYPTAPMLVPHESSGRSTVGGYHIPRGTILLVNAWSIQNDPKIWEDPRKFNPERFEGHERTADGLKLMPFGFGRRRCPGEGLALRIVPLVLGSIIQCFDWERVGKEMVDMTEGFGLTTPKAQPLMAKCNPRPIAAKLLFP</sequence>
<evidence type="ECO:0000256" key="10">
    <source>
        <dbReference type="ARBA" id="ARBA00052057"/>
    </source>
</evidence>
<dbReference type="AlphaFoldDB" id="A0AAD1ZLM0"/>
<comment type="cofactor">
    <cofactor evidence="13">
        <name>heme</name>
        <dbReference type="ChEBI" id="CHEBI:30413"/>
    </cofactor>
</comment>
<evidence type="ECO:0000256" key="11">
    <source>
        <dbReference type="ARBA" id="ARBA00056759"/>
    </source>
</evidence>
<evidence type="ECO:0000256" key="2">
    <source>
        <dbReference type="ARBA" id="ARBA00010617"/>
    </source>
</evidence>
<dbReference type="GO" id="GO:0102915">
    <property type="term" value="F:piperitol synthase activity"/>
    <property type="evidence" value="ECO:0007669"/>
    <property type="project" value="UniProtKB-EC"/>
</dbReference>
<evidence type="ECO:0000313" key="16">
    <source>
        <dbReference type="Proteomes" id="UP000834106"/>
    </source>
</evidence>
<dbReference type="PRINTS" id="PR00385">
    <property type="entry name" value="P450"/>
</dbReference>
<dbReference type="CDD" id="cd20653">
    <property type="entry name" value="CYP81"/>
    <property type="match status" value="1"/>
</dbReference>
<keyword evidence="4 13" id="KW-0479">Metal-binding</keyword>
<comment type="function">
    <text evidence="11">Involved in the biosynthesis of (+)-sesamin, a furofuran class lignan. Functions in a dual catalytic mode. Catalyzes the synthesis of (+)-sesamin from (+)- pinoresinol by formation of two successive methylenedioxy bridges on (+)-pinoresinol and (+)-piperitol, respectively.</text>
</comment>
<dbReference type="InterPro" id="IPR050651">
    <property type="entry name" value="Plant_Cytochrome_P450_Monoox"/>
</dbReference>
<evidence type="ECO:0000256" key="9">
    <source>
        <dbReference type="ARBA" id="ARBA00052022"/>
    </source>
</evidence>
<evidence type="ECO:0000256" key="6">
    <source>
        <dbReference type="ARBA" id="ARBA00023004"/>
    </source>
</evidence>
<dbReference type="GO" id="GO:0016020">
    <property type="term" value="C:membrane"/>
    <property type="evidence" value="ECO:0007669"/>
    <property type="project" value="UniProtKB-SubCell"/>
</dbReference>
<keyword evidence="3 13" id="KW-0349">Heme</keyword>
<dbReference type="InterPro" id="IPR017972">
    <property type="entry name" value="Cyt_P450_CS"/>
</dbReference>
<comment type="catalytic activity">
    <reaction evidence="10">
        <text>(+)-piperitol + reduced [NADPH--hemoprotein reductase] + O2 = (+)-sesamin + oxidized [NADPH--hemoprotein reductase] + 2 H2O + H(+)</text>
        <dbReference type="Rhea" id="RHEA:56780"/>
        <dbReference type="Rhea" id="RHEA-COMP:11964"/>
        <dbReference type="Rhea" id="RHEA-COMP:11965"/>
        <dbReference type="ChEBI" id="CHEBI:15377"/>
        <dbReference type="ChEBI" id="CHEBI:15378"/>
        <dbReference type="ChEBI" id="CHEBI:15379"/>
        <dbReference type="ChEBI" id="CHEBI:57618"/>
        <dbReference type="ChEBI" id="CHEBI:58210"/>
        <dbReference type="ChEBI" id="CHEBI:66470"/>
        <dbReference type="ChEBI" id="CHEBI:141003"/>
        <dbReference type="EC" id="1.14.19.74"/>
    </reaction>
    <physiologicalReaction direction="left-to-right" evidence="10">
        <dbReference type="Rhea" id="RHEA:56781"/>
    </physiologicalReaction>
</comment>
<dbReference type="InterPro" id="IPR036396">
    <property type="entry name" value="Cyt_P450_sf"/>
</dbReference>
<dbReference type="InterPro" id="IPR001128">
    <property type="entry name" value="Cyt_P450"/>
</dbReference>
<comment type="catalytic activity">
    <reaction evidence="9">
        <text>(+)-pinoresinol + reduced [NADPH--hemoprotein reductase] + O2 = (+)-piperitol + oxidized [NADPH--hemoprotein reductase] + 2 H2O + H(+)</text>
        <dbReference type="Rhea" id="RHEA:56776"/>
        <dbReference type="Rhea" id="RHEA-COMP:11964"/>
        <dbReference type="Rhea" id="RHEA-COMP:11965"/>
        <dbReference type="ChEBI" id="CHEBI:40"/>
        <dbReference type="ChEBI" id="CHEBI:15377"/>
        <dbReference type="ChEBI" id="CHEBI:15378"/>
        <dbReference type="ChEBI" id="CHEBI:15379"/>
        <dbReference type="ChEBI" id="CHEBI:57618"/>
        <dbReference type="ChEBI" id="CHEBI:58210"/>
        <dbReference type="ChEBI" id="CHEBI:141003"/>
        <dbReference type="EC" id="1.14.19.74"/>
    </reaction>
    <physiologicalReaction direction="left-to-right" evidence="9">
        <dbReference type="Rhea" id="RHEA:56777"/>
    </physiologicalReaction>
</comment>
<keyword evidence="5 14" id="KW-0560">Oxidoreductase</keyword>
<evidence type="ECO:0000256" key="1">
    <source>
        <dbReference type="ARBA" id="ARBA00004167"/>
    </source>
</evidence>
<dbReference type="PANTHER" id="PTHR47947:SF24">
    <property type="entry name" value="ISOFLAVONE 2'-HYDROXYLASE-LIKE"/>
    <property type="match status" value="1"/>
</dbReference>
<name>A0AAD1ZLM0_9LAMI</name>